<evidence type="ECO:0000313" key="1">
    <source>
        <dbReference type="EMBL" id="EEA84882.1"/>
    </source>
</evidence>
<name>B6G054_PEPHT</name>
<protein>
    <submittedName>
        <fullName evidence="1">Uncharacterized protein</fullName>
    </submittedName>
</protein>
<reference evidence="1 2" key="1">
    <citation type="submission" date="2008-09" db="EMBL/GenBank/DDBJ databases">
        <authorList>
            <person name="Fulton L."/>
            <person name="Clifton S."/>
            <person name="Fulton B."/>
            <person name="Xu J."/>
            <person name="Minx P."/>
            <person name="Pepin K.H."/>
            <person name="Johnson M."/>
            <person name="Thiruvilangam P."/>
            <person name="Bhonagiri V."/>
            <person name="Nash W.E."/>
            <person name="Mardis E.R."/>
            <person name="Wilson R.K."/>
        </authorList>
    </citation>
    <scope>NUCLEOTIDE SEQUENCE [LARGE SCALE GENOMIC DNA]</scope>
    <source>
        <strain evidence="1 2">DSM 13275</strain>
    </source>
</reference>
<organism evidence="1 2">
    <name type="scientific">Peptacetobacter hiranonis (strain DSM 13275 / JCM 10541 / KCTC 15199 / TO-931)</name>
    <name type="common">Clostridium hiranonis</name>
    <dbReference type="NCBI Taxonomy" id="500633"/>
    <lineage>
        <taxon>Bacteria</taxon>
        <taxon>Bacillati</taxon>
        <taxon>Bacillota</taxon>
        <taxon>Clostridia</taxon>
        <taxon>Peptostreptococcales</taxon>
        <taxon>Peptostreptococcaceae</taxon>
        <taxon>Peptacetobacter</taxon>
    </lineage>
</organism>
<dbReference type="Proteomes" id="UP000003178">
    <property type="component" value="Unassembled WGS sequence"/>
</dbReference>
<dbReference type="STRING" id="500633.CLOHIR_01510"/>
<gene>
    <name evidence="1" type="ORF">CLOHIR_01510</name>
</gene>
<reference evidence="1 2" key="2">
    <citation type="submission" date="2008-10" db="EMBL/GenBank/DDBJ databases">
        <title>Draft genome sequence of Clostridium hiranonis (DSM 13275).</title>
        <authorList>
            <person name="Sudarsanam P."/>
            <person name="Ley R."/>
            <person name="Guruge J."/>
            <person name="Turnbaugh P.J."/>
            <person name="Mahowald M."/>
            <person name="Liep D."/>
            <person name="Gordon J."/>
        </authorList>
    </citation>
    <scope>NUCLEOTIDE SEQUENCE [LARGE SCALE GENOMIC DNA]</scope>
    <source>
        <strain evidence="1 2">DSM 13275</strain>
    </source>
</reference>
<dbReference type="AlphaFoldDB" id="B6G054"/>
<sequence length="44" mass="4606">MSKEEHEAYGDIVIEDTGFGFKVIPESMVGQGCSCDSGCGGCCE</sequence>
<dbReference type="EMBL" id="ABWP01000060">
    <property type="protein sequence ID" value="EEA84882.1"/>
    <property type="molecule type" value="Genomic_DNA"/>
</dbReference>
<keyword evidence="2" id="KW-1185">Reference proteome</keyword>
<proteinExistence type="predicted"/>
<comment type="caution">
    <text evidence="1">The sequence shown here is derived from an EMBL/GenBank/DDBJ whole genome shotgun (WGS) entry which is preliminary data.</text>
</comment>
<accession>B6G054</accession>
<dbReference type="HOGENOM" id="CLU_3214442_0_0_9"/>
<dbReference type="RefSeq" id="WP_006440429.1">
    <property type="nucleotide sequence ID" value="NZ_DS995356.1"/>
</dbReference>
<evidence type="ECO:0000313" key="2">
    <source>
        <dbReference type="Proteomes" id="UP000003178"/>
    </source>
</evidence>